<keyword evidence="3" id="KW-1185">Reference proteome</keyword>
<evidence type="ECO:0000313" key="3">
    <source>
        <dbReference type="Proteomes" id="UP001499987"/>
    </source>
</evidence>
<dbReference type="RefSeq" id="WP_344628116.1">
    <property type="nucleotide sequence ID" value="NZ_BAAALD010000140.1"/>
</dbReference>
<evidence type="ECO:0000313" key="2">
    <source>
        <dbReference type="EMBL" id="GAA1123715.1"/>
    </source>
</evidence>
<evidence type="ECO:0000256" key="1">
    <source>
        <dbReference type="SAM" id="MobiDB-lite"/>
    </source>
</evidence>
<organism evidence="2 3">
    <name type="scientific">Kitasatospora arboriphila</name>
    <dbReference type="NCBI Taxonomy" id="258052"/>
    <lineage>
        <taxon>Bacteria</taxon>
        <taxon>Bacillati</taxon>
        <taxon>Actinomycetota</taxon>
        <taxon>Actinomycetes</taxon>
        <taxon>Kitasatosporales</taxon>
        <taxon>Streptomycetaceae</taxon>
        <taxon>Kitasatospora</taxon>
    </lineage>
</organism>
<reference evidence="2 3" key="1">
    <citation type="journal article" date="2019" name="Int. J. Syst. Evol. Microbiol.">
        <title>The Global Catalogue of Microorganisms (GCM) 10K type strain sequencing project: providing services to taxonomists for standard genome sequencing and annotation.</title>
        <authorList>
            <consortium name="The Broad Institute Genomics Platform"/>
            <consortium name="The Broad Institute Genome Sequencing Center for Infectious Disease"/>
            <person name="Wu L."/>
            <person name="Ma J."/>
        </authorList>
    </citation>
    <scope>NUCLEOTIDE SEQUENCE [LARGE SCALE GENOMIC DNA]</scope>
    <source>
        <strain evidence="2 3">JCM 13002</strain>
    </source>
</reference>
<sequence length="646" mass="66816">MTTAANHRPHPHLGGRAAALRALARWHGSEPSAPKTVLLTGRAGSGRSRLLTGFLMLCDPDHRKRIDTDALDPATVPSAELPPPLVFGARGLTATQLLWSVADGLGMEVTRTAEVLELLAEPADEGTPLLPVVVPDVDDAGVLRVQEEAARVAAEVLLPLAASPGVRLLADLPRSQARWLAERLPTDRLLLLDLDEEPWADREALLLQARHTLGATGAADRLARAADGPLTLRLAAWSLLAVPDGPELPAPTGVGEALDLHAERCGVDELTLRRLLAPLALAAPGEPLPLALWGPLASAVAGKDLGPALASGQRLLLPFTTPAGDDDHPAVRIAHPAVAAEVRERSGGAVREAQRRIAAALTATVDGTGAVDGTGIDGRTADGGTGAGRWERALPYLREQLAGHALEGGLLPELLDDPGFLLHTDQVRLRAAAEHLAAAGPGLPPLARSWLRVAPLFTRHELGPQLRAGLLEHALRQDGLPAAGLGEDLPWRTEWTVPLPGVAALTAATGPDGSALLAAYLPGGEPQARVFDAATGASVDLAPEQLVPPTDEERAACPVRLSTGADYVRIWPREDAGGPLGIFVSAGPLGGADVTPDGLLLLADAAGLSALRLTLPGTSGLPRPSGTSGLPRPSGTSGLPRQPGPA</sequence>
<proteinExistence type="predicted"/>
<dbReference type="Proteomes" id="UP001499987">
    <property type="component" value="Unassembled WGS sequence"/>
</dbReference>
<accession>A0ABN1U6Y1</accession>
<dbReference type="EMBL" id="BAAALD010000140">
    <property type="protein sequence ID" value="GAA1123715.1"/>
    <property type="molecule type" value="Genomic_DNA"/>
</dbReference>
<gene>
    <name evidence="2" type="ORF">GCM10009663_73550</name>
</gene>
<comment type="caution">
    <text evidence="2">The sequence shown here is derived from an EMBL/GenBank/DDBJ whole genome shotgun (WGS) entry which is preliminary data.</text>
</comment>
<name>A0ABN1U6Y1_9ACTN</name>
<feature type="region of interest" description="Disordered" evidence="1">
    <location>
        <begin position="615"/>
        <end position="646"/>
    </location>
</feature>
<protein>
    <recommendedName>
        <fullName evidence="4">ATP-binding protein</fullName>
    </recommendedName>
</protein>
<evidence type="ECO:0008006" key="4">
    <source>
        <dbReference type="Google" id="ProtNLM"/>
    </source>
</evidence>